<proteinExistence type="predicted"/>
<feature type="compositionally biased region" description="Basic and acidic residues" evidence="1">
    <location>
        <begin position="57"/>
        <end position="104"/>
    </location>
</feature>
<reference evidence="3" key="1">
    <citation type="submission" date="2025-08" db="UniProtKB">
        <authorList>
            <consortium name="RefSeq"/>
        </authorList>
    </citation>
    <scope>IDENTIFICATION</scope>
</reference>
<feature type="region of interest" description="Disordered" evidence="1">
    <location>
        <begin position="57"/>
        <end position="114"/>
    </location>
</feature>
<evidence type="ECO:0000313" key="2">
    <source>
        <dbReference type="Proteomes" id="UP000694891"/>
    </source>
</evidence>
<dbReference type="RefSeq" id="XP_008292587.1">
    <property type="nucleotide sequence ID" value="XM_008294365.1"/>
</dbReference>
<accession>A0A9Y4N9A9</accession>
<dbReference type="Proteomes" id="UP000694891">
    <property type="component" value="Unplaced"/>
</dbReference>
<evidence type="ECO:0000256" key="1">
    <source>
        <dbReference type="SAM" id="MobiDB-lite"/>
    </source>
</evidence>
<evidence type="ECO:0000313" key="3">
    <source>
        <dbReference type="RefSeq" id="XP_008292587.1"/>
    </source>
</evidence>
<sequence>MRKDEVDPGWDIKVGLWTAGVDGWYGGQCSGVTEWQGRYQSIQENLGLAQELTHEELEEERRQLDQKQAQERERQARSRAEQIQKDRIQQQQREAEQRQKEEQQRQNQVETSKKVTGINAAASVQKANVSLTNIYNYLIFVISFHHFSVSGVFSFDFLVSTTLPISLSRCCHGDESKTTTKQRID</sequence>
<dbReference type="AlphaFoldDB" id="A0A9Y4N9A9"/>
<organism evidence="2 3">
    <name type="scientific">Stegastes partitus</name>
    <name type="common">bicolor damselfish</name>
    <dbReference type="NCBI Taxonomy" id="144197"/>
    <lineage>
        <taxon>Eukaryota</taxon>
        <taxon>Metazoa</taxon>
        <taxon>Chordata</taxon>
        <taxon>Craniata</taxon>
        <taxon>Vertebrata</taxon>
        <taxon>Euteleostomi</taxon>
        <taxon>Actinopterygii</taxon>
        <taxon>Neopterygii</taxon>
        <taxon>Teleostei</taxon>
        <taxon>Neoteleostei</taxon>
        <taxon>Acanthomorphata</taxon>
        <taxon>Ovalentaria</taxon>
        <taxon>Pomacentridae</taxon>
        <taxon>Stegastes</taxon>
    </lineage>
</organism>
<keyword evidence="2" id="KW-1185">Reference proteome</keyword>
<dbReference type="GeneID" id="103366597"/>
<gene>
    <name evidence="3" type="primary">LOC103366597</name>
</gene>
<name>A0A9Y4N9A9_9TELE</name>
<protein>
    <submittedName>
        <fullName evidence="3">Probable E3 ubiquitin-protein ligase bre1</fullName>
    </submittedName>
</protein>